<evidence type="ECO:0000256" key="2">
    <source>
        <dbReference type="ARBA" id="ARBA00011643"/>
    </source>
</evidence>
<dbReference type="RefSeq" id="WP_245348117.1">
    <property type="nucleotide sequence ID" value="NZ_BAAAMI010000017.1"/>
</dbReference>
<dbReference type="Pfam" id="PF01784">
    <property type="entry name" value="DUF34_NIF3"/>
    <property type="match status" value="1"/>
</dbReference>
<dbReference type="PANTHER" id="PTHR13799:SF14">
    <property type="entry name" value="GTP CYCLOHYDROLASE 1 TYPE 2 HOMOLOG"/>
    <property type="match status" value="1"/>
</dbReference>
<name>A0ABS4WEL5_9MICC</name>
<feature type="compositionally biased region" description="Low complexity" evidence="5">
    <location>
        <begin position="31"/>
        <end position="55"/>
    </location>
</feature>
<gene>
    <name evidence="6" type="ORF">JOF46_002554</name>
</gene>
<dbReference type="InterPro" id="IPR036069">
    <property type="entry name" value="DUF34/NIF3_sf"/>
</dbReference>
<accession>A0ABS4WEL5</accession>
<feature type="compositionally biased region" description="Pro residues" evidence="5">
    <location>
        <begin position="70"/>
        <end position="79"/>
    </location>
</feature>
<comment type="subunit">
    <text evidence="2">Homohexamer.</text>
</comment>
<comment type="caution">
    <text evidence="6">The sequence shown here is derived from an EMBL/GenBank/DDBJ whole genome shotgun (WGS) entry which is preliminary data.</text>
</comment>
<dbReference type="NCBIfam" id="TIGR00486">
    <property type="entry name" value="YbgI_SA1388"/>
    <property type="match status" value="1"/>
</dbReference>
<dbReference type="SUPFAM" id="SSF102705">
    <property type="entry name" value="NIF3 (NGG1p interacting factor 3)-like"/>
    <property type="match status" value="1"/>
</dbReference>
<feature type="region of interest" description="Disordered" evidence="5">
    <location>
        <begin position="1"/>
        <end position="88"/>
    </location>
</feature>
<evidence type="ECO:0000313" key="6">
    <source>
        <dbReference type="EMBL" id="MBP2374642.1"/>
    </source>
</evidence>
<dbReference type="Proteomes" id="UP000766570">
    <property type="component" value="Unassembled WGS sequence"/>
</dbReference>
<keyword evidence="7" id="KW-1185">Reference proteome</keyword>
<evidence type="ECO:0000256" key="5">
    <source>
        <dbReference type="SAM" id="MobiDB-lite"/>
    </source>
</evidence>
<dbReference type="InterPro" id="IPR002678">
    <property type="entry name" value="DUF34/NIF3"/>
</dbReference>
<proteinExistence type="inferred from homology"/>
<dbReference type="PANTHER" id="PTHR13799">
    <property type="entry name" value="NGG1 INTERACTING FACTOR 3"/>
    <property type="match status" value="1"/>
</dbReference>
<protein>
    <recommendedName>
        <fullName evidence="3">GTP cyclohydrolase 1 type 2 homolog</fullName>
    </recommendedName>
</protein>
<dbReference type="Gene3D" id="3.40.1390.30">
    <property type="entry name" value="NIF3 (NGG1p interacting factor 3)-like"/>
    <property type="match status" value="2"/>
</dbReference>
<evidence type="ECO:0000256" key="4">
    <source>
        <dbReference type="ARBA" id="ARBA00022723"/>
    </source>
</evidence>
<evidence type="ECO:0000256" key="1">
    <source>
        <dbReference type="ARBA" id="ARBA00006964"/>
    </source>
</evidence>
<comment type="similarity">
    <text evidence="1">Belongs to the GTP cyclohydrolase I type 2/NIF3 family.</text>
</comment>
<evidence type="ECO:0000256" key="3">
    <source>
        <dbReference type="ARBA" id="ARBA00022112"/>
    </source>
</evidence>
<evidence type="ECO:0000313" key="7">
    <source>
        <dbReference type="Proteomes" id="UP000766570"/>
    </source>
</evidence>
<sequence>MQSNKQQPHGMRIVSGPGSAQPASADTANMAADPEGTGAAGTATATEPNPGPGTAEVPVAQQEHDTEAPPLEPDAPDPAPAGDEAPLSTPTLGQVLVAVEELWPASLAEPWDSVGPVVGRPERPVKRIMFAVDPTLEVVADAVARGTDLLITHHPLLLKPVNSVAATGFKGEAVHLLIESGCALVTAHTNADSAIGGVSDVLADIFGLTETQPLAPSKDGLPEEGIGRVGMLPEPLQLHEFASRVFSAMPAVAGGVRVAGERAGIVRKVAVCGGAGDSLFDAVRAAEADVYVTADLRHHPASEAREAALNGKPYLIDVSHFASEWLWLPTAADALKNVLHDLGHDVEIGVSAINTDPWDFILTP</sequence>
<dbReference type="EMBL" id="JAGIOE010000001">
    <property type="protein sequence ID" value="MBP2374642.1"/>
    <property type="molecule type" value="Genomic_DNA"/>
</dbReference>
<organism evidence="6 7">
    <name type="scientific">Paeniglutamicibacter psychrophenolicus</name>
    <dbReference type="NCBI Taxonomy" id="257454"/>
    <lineage>
        <taxon>Bacteria</taxon>
        <taxon>Bacillati</taxon>
        <taxon>Actinomycetota</taxon>
        <taxon>Actinomycetes</taxon>
        <taxon>Micrococcales</taxon>
        <taxon>Micrococcaceae</taxon>
        <taxon>Paeniglutamicibacter</taxon>
    </lineage>
</organism>
<reference evidence="6 7" key="1">
    <citation type="submission" date="2021-03" db="EMBL/GenBank/DDBJ databases">
        <title>Sequencing the genomes of 1000 actinobacteria strains.</title>
        <authorList>
            <person name="Klenk H.-P."/>
        </authorList>
    </citation>
    <scope>NUCLEOTIDE SEQUENCE [LARGE SCALE GENOMIC DNA]</scope>
    <source>
        <strain evidence="6 7">DSM 15454</strain>
    </source>
</reference>
<keyword evidence="4" id="KW-0479">Metal-binding</keyword>